<dbReference type="InterPro" id="IPR036236">
    <property type="entry name" value="Znf_C2H2_sf"/>
</dbReference>
<dbReference type="PANTHER" id="PTHR16515:SF49">
    <property type="entry name" value="GASTRULA ZINC FINGER PROTEIN XLCGF49.1-LIKE-RELATED"/>
    <property type="match status" value="1"/>
</dbReference>
<dbReference type="EMBL" id="HE978320">
    <property type="protein sequence ID" value="CCK71186.1"/>
    <property type="molecule type" value="Genomic_DNA"/>
</dbReference>
<evidence type="ECO:0000256" key="7">
    <source>
        <dbReference type="ARBA" id="ARBA00023015"/>
    </source>
</evidence>
<evidence type="ECO:0000256" key="2">
    <source>
        <dbReference type="ARBA" id="ARBA00006991"/>
    </source>
</evidence>
<dbReference type="RefSeq" id="XP_022465432.1">
    <property type="nucleotide sequence ID" value="XM_022608991.1"/>
</dbReference>
<gene>
    <name evidence="14" type="primary">KNAG0G01280</name>
    <name evidence="14" type="ordered locus">KNAG_0G01280</name>
</gene>
<dbReference type="AlphaFoldDB" id="J7S8Y8"/>
<dbReference type="Gene3D" id="3.30.160.60">
    <property type="entry name" value="Classic Zinc Finger"/>
    <property type="match status" value="2"/>
</dbReference>
<comment type="subcellular location">
    <subcellularLocation>
        <location evidence="1">Nucleus</location>
    </subcellularLocation>
</comment>
<evidence type="ECO:0000256" key="5">
    <source>
        <dbReference type="ARBA" id="ARBA00022771"/>
    </source>
</evidence>
<dbReference type="PANTHER" id="PTHR16515">
    <property type="entry name" value="PR DOMAIN ZINC FINGER PROTEIN"/>
    <property type="match status" value="1"/>
</dbReference>
<keyword evidence="7" id="KW-0805">Transcription regulation</keyword>
<evidence type="ECO:0000259" key="13">
    <source>
        <dbReference type="PROSITE" id="PS50157"/>
    </source>
</evidence>
<dbReference type="PROSITE" id="PS00028">
    <property type="entry name" value="ZINC_FINGER_C2H2_1"/>
    <property type="match status" value="2"/>
</dbReference>
<keyword evidence="8" id="KW-0238">DNA-binding</keyword>
<keyword evidence="15" id="KW-1185">Reference proteome</keyword>
<dbReference type="GO" id="GO:0005634">
    <property type="term" value="C:nucleus"/>
    <property type="evidence" value="ECO:0007669"/>
    <property type="project" value="UniProtKB-SubCell"/>
</dbReference>
<dbReference type="GeneID" id="34526910"/>
<dbReference type="Proteomes" id="UP000006310">
    <property type="component" value="Chromosome 7"/>
</dbReference>
<feature type="region of interest" description="Disordered" evidence="12">
    <location>
        <begin position="452"/>
        <end position="472"/>
    </location>
</feature>
<reference evidence="14 15" key="1">
    <citation type="journal article" date="2011" name="Proc. Natl. Acad. Sci. U.S.A.">
        <title>Evolutionary erosion of yeast sex chromosomes by mating-type switching accidents.</title>
        <authorList>
            <person name="Gordon J.L."/>
            <person name="Armisen D."/>
            <person name="Proux-Wera E."/>
            <person name="Oheigeartaigh S.S."/>
            <person name="Byrne K.P."/>
            <person name="Wolfe K.H."/>
        </authorList>
    </citation>
    <scope>NUCLEOTIDE SEQUENCE [LARGE SCALE GENOMIC DNA]</scope>
    <source>
        <strain evidence="15">ATCC MYA-139 / BCRC 22969 / CBS 8797 / CCRC 22969 / KCTC 17520 / NBRC 10181 / NCYC 3082</strain>
    </source>
</reference>
<keyword evidence="10" id="KW-0539">Nucleus</keyword>
<evidence type="ECO:0000256" key="3">
    <source>
        <dbReference type="ARBA" id="ARBA00022723"/>
    </source>
</evidence>
<dbReference type="FunFam" id="3.30.160.60:FF:001156">
    <property type="entry name" value="Zinc finger protein 407"/>
    <property type="match status" value="1"/>
</dbReference>
<evidence type="ECO:0000313" key="14">
    <source>
        <dbReference type="EMBL" id="CCK71186.1"/>
    </source>
</evidence>
<sequence>MSMQQDFDLVFGMNMLNEKRSDLSPTLGTPKNFEFTTESDSTLLPENLDLGNADDISHESENFYQGYVTNCNEMILDDFLNLDHSQAAAANAYASSVPALSRHASEVLKPAETKVGKVTKNSRVKPPHSLQRRASIANYSIMNPAYYESEFDYIDLNLNLQALLESFPDIRDNQNNTTNGKVFKDALGDLEESKLISIPTIGTEQNSASSENNLDSDGLPESLISAATSPMSTFIQDSDPLSTDFVTAYQKPLKTLNTEKVKDLMLSLPDYPPALSSVLSSTVCQSPIAYCATGSTSDSTTNSTPVQQSNKLNVTTVDGKVKVEGGGASLSCLTPVSSSASYTSLMSLGASKKSTYIAPKVVRANSIPNLKPSEVLNNGNSIPKTRGRKPSLVDDPSKQFGCKYCPRKFKRQEHLKRHILSLHVGEKRFGCPICGKNFSRSDNLNQHIKTHSNENSCQKKVTKRRTSKSTTN</sequence>
<evidence type="ECO:0000256" key="4">
    <source>
        <dbReference type="ARBA" id="ARBA00022737"/>
    </source>
</evidence>
<dbReference type="InterPro" id="IPR013087">
    <property type="entry name" value="Znf_C2H2_type"/>
</dbReference>
<dbReference type="GO" id="GO:0010468">
    <property type="term" value="P:regulation of gene expression"/>
    <property type="evidence" value="ECO:0007669"/>
    <property type="project" value="TreeGrafter"/>
</dbReference>
<dbReference type="Pfam" id="PF00096">
    <property type="entry name" value="zf-C2H2"/>
    <property type="match status" value="2"/>
</dbReference>
<dbReference type="OrthoDB" id="654211at2759"/>
<dbReference type="GO" id="GO:0008270">
    <property type="term" value="F:zinc ion binding"/>
    <property type="evidence" value="ECO:0007669"/>
    <property type="project" value="UniProtKB-KW"/>
</dbReference>
<dbReference type="STRING" id="1071383.J7S8Y8"/>
<keyword evidence="9" id="KW-0804">Transcription</keyword>
<evidence type="ECO:0000256" key="12">
    <source>
        <dbReference type="SAM" id="MobiDB-lite"/>
    </source>
</evidence>
<dbReference type="HOGENOM" id="CLU_578783_0_0_1"/>
<dbReference type="InterPro" id="IPR050331">
    <property type="entry name" value="Zinc_finger"/>
</dbReference>
<proteinExistence type="inferred from homology"/>
<dbReference type="GO" id="GO:0003677">
    <property type="term" value="F:DNA binding"/>
    <property type="evidence" value="ECO:0007669"/>
    <property type="project" value="UniProtKB-KW"/>
</dbReference>
<evidence type="ECO:0000256" key="1">
    <source>
        <dbReference type="ARBA" id="ARBA00004123"/>
    </source>
</evidence>
<feature type="compositionally biased region" description="Basic residues" evidence="12">
    <location>
        <begin position="460"/>
        <end position="472"/>
    </location>
</feature>
<keyword evidence="6" id="KW-0862">Zinc</keyword>
<evidence type="ECO:0000256" key="8">
    <source>
        <dbReference type="ARBA" id="ARBA00023125"/>
    </source>
</evidence>
<name>J7S8Y8_HUIN7</name>
<organism evidence="14 15">
    <name type="scientific">Huiozyma naganishii (strain ATCC MYA-139 / BCRC 22969 / CBS 8797 / KCTC 17520 / NBRC 10181 / NCYC 3082 / Yp74L-3)</name>
    <name type="common">Yeast</name>
    <name type="synonym">Kazachstania naganishii</name>
    <dbReference type="NCBI Taxonomy" id="1071383"/>
    <lineage>
        <taxon>Eukaryota</taxon>
        <taxon>Fungi</taxon>
        <taxon>Dikarya</taxon>
        <taxon>Ascomycota</taxon>
        <taxon>Saccharomycotina</taxon>
        <taxon>Saccharomycetes</taxon>
        <taxon>Saccharomycetales</taxon>
        <taxon>Saccharomycetaceae</taxon>
        <taxon>Huiozyma</taxon>
    </lineage>
</organism>
<feature type="domain" description="C2H2-type" evidence="13">
    <location>
        <begin position="400"/>
        <end position="428"/>
    </location>
</feature>
<protein>
    <recommendedName>
        <fullName evidence="13">C2H2-type domain-containing protein</fullName>
    </recommendedName>
</protein>
<evidence type="ECO:0000256" key="9">
    <source>
        <dbReference type="ARBA" id="ARBA00023163"/>
    </source>
</evidence>
<dbReference type="KEGG" id="kng:KNAG_0G01280"/>
<keyword evidence="3" id="KW-0479">Metal-binding</keyword>
<feature type="domain" description="C2H2-type" evidence="13">
    <location>
        <begin position="429"/>
        <end position="456"/>
    </location>
</feature>
<evidence type="ECO:0000256" key="6">
    <source>
        <dbReference type="ARBA" id="ARBA00022833"/>
    </source>
</evidence>
<dbReference type="SMART" id="SM00355">
    <property type="entry name" value="ZnF_C2H2"/>
    <property type="match status" value="2"/>
</dbReference>
<dbReference type="SUPFAM" id="SSF57667">
    <property type="entry name" value="beta-beta-alpha zinc fingers"/>
    <property type="match status" value="1"/>
</dbReference>
<accession>J7S8Y8</accession>
<reference evidence="15" key="2">
    <citation type="submission" date="2012-08" db="EMBL/GenBank/DDBJ databases">
        <title>Genome sequence of Kazachstania naganishii.</title>
        <authorList>
            <person name="Gordon J.L."/>
            <person name="Armisen D."/>
            <person name="Proux-Wera E."/>
            <person name="OhEigeartaigh S.S."/>
            <person name="Byrne K.P."/>
            <person name="Wolfe K.H."/>
        </authorList>
    </citation>
    <scope>NUCLEOTIDE SEQUENCE [LARGE SCALE GENOMIC DNA]</scope>
    <source>
        <strain evidence="15">ATCC MYA-139 / BCRC 22969 / CBS 8797 / CCRC 22969 / KCTC 17520 / NBRC 10181 / NCYC 3082</strain>
    </source>
</reference>
<evidence type="ECO:0000256" key="11">
    <source>
        <dbReference type="PROSITE-ProRule" id="PRU00042"/>
    </source>
</evidence>
<feature type="region of interest" description="Disordered" evidence="12">
    <location>
        <begin position="375"/>
        <end position="394"/>
    </location>
</feature>
<evidence type="ECO:0000256" key="10">
    <source>
        <dbReference type="ARBA" id="ARBA00023242"/>
    </source>
</evidence>
<dbReference type="eggNOG" id="KOG1721">
    <property type="taxonomic scope" value="Eukaryota"/>
</dbReference>
<comment type="similarity">
    <text evidence="2">Belongs to the krueppel C2H2-type zinc-finger protein family.</text>
</comment>
<keyword evidence="4" id="KW-0677">Repeat</keyword>
<keyword evidence="5 11" id="KW-0863">Zinc-finger</keyword>
<dbReference type="PROSITE" id="PS50157">
    <property type="entry name" value="ZINC_FINGER_C2H2_2"/>
    <property type="match status" value="2"/>
</dbReference>
<evidence type="ECO:0000313" key="15">
    <source>
        <dbReference type="Proteomes" id="UP000006310"/>
    </source>
</evidence>